<feature type="compositionally biased region" description="Polar residues" evidence="1">
    <location>
        <begin position="18"/>
        <end position="29"/>
    </location>
</feature>
<feature type="compositionally biased region" description="Basic and acidic residues" evidence="1">
    <location>
        <begin position="52"/>
        <end position="83"/>
    </location>
</feature>
<reference evidence="3" key="1">
    <citation type="journal article" date="2017" name="Plant J.">
        <title>The pomegranate (Punica granatum L.) genome and the genomics of punicalagin biosynthesis.</title>
        <authorList>
            <person name="Qin G."/>
            <person name="Xu C."/>
            <person name="Ming R."/>
            <person name="Tang H."/>
            <person name="Guyot R."/>
            <person name="Kramer E.M."/>
            <person name="Hu Y."/>
            <person name="Yi X."/>
            <person name="Qi Y."/>
            <person name="Xu X."/>
            <person name="Gao Z."/>
            <person name="Pan H."/>
            <person name="Jian J."/>
            <person name="Tian Y."/>
            <person name="Yue Z."/>
            <person name="Xu Y."/>
        </authorList>
    </citation>
    <scope>NUCLEOTIDE SEQUENCE [LARGE SCALE GENOMIC DNA]</scope>
    <source>
        <strain evidence="3">cv. Dabenzi</strain>
    </source>
</reference>
<accession>A0A218XGL0</accession>
<proteinExistence type="predicted"/>
<evidence type="ECO:0000256" key="1">
    <source>
        <dbReference type="SAM" id="MobiDB-lite"/>
    </source>
</evidence>
<feature type="region of interest" description="Disordered" evidence="1">
    <location>
        <begin position="1"/>
        <end position="132"/>
    </location>
</feature>
<gene>
    <name evidence="2" type="ORF">CDL15_Pgr021934</name>
</gene>
<evidence type="ECO:0000313" key="2">
    <source>
        <dbReference type="EMBL" id="OWM84365.1"/>
    </source>
</evidence>
<feature type="compositionally biased region" description="Polar residues" evidence="1">
    <location>
        <begin position="284"/>
        <end position="295"/>
    </location>
</feature>
<evidence type="ECO:0000313" key="3">
    <source>
        <dbReference type="Proteomes" id="UP000197138"/>
    </source>
</evidence>
<dbReference type="EMBL" id="MTKT01001596">
    <property type="protein sequence ID" value="OWM84365.1"/>
    <property type="molecule type" value="Genomic_DNA"/>
</dbReference>
<organism evidence="2 3">
    <name type="scientific">Punica granatum</name>
    <name type="common">Pomegranate</name>
    <dbReference type="NCBI Taxonomy" id="22663"/>
    <lineage>
        <taxon>Eukaryota</taxon>
        <taxon>Viridiplantae</taxon>
        <taxon>Streptophyta</taxon>
        <taxon>Embryophyta</taxon>
        <taxon>Tracheophyta</taxon>
        <taxon>Spermatophyta</taxon>
        <taxon>Magnoliopsida</taxon>
        <taxon>eudicotyledons</taxon>
        <taxon>Gunneridae</taxon>
        <taxon>Pentapetalae</taxon>
        <taxon>rosids</taxon>
        <taxon>malvids</taxon>
        <taxon>Myrtales</taxon>
        <taxon>Lythraceae</taxon>
        <taxon>Punica</taxon>
    </lineage>
</organism>
<comment type="caution">
    <text evidence="2">The sequence shown here is derived from an EMBL/GenBank/DDBJ whole genome shotgun (WGS) entry which is preliminary data.</text>
</comment>
<name>A0A218XGL0_PUNGR</name>
<dbReference type="Proteomes" id="UP000197138">
    <property type="component" value="Unassembled WGS sequence"/>
</dbReference>
<feature type="compositionally biased region" description="Low complexity" evidence="1">
    <location>
        <begin position="1"/>
        <end position="14"/>
    </location>
</feature>
<sequence>MAPGNGPTGTQGPPRSGNKPQMTFRNSTWFPEGRSSGHERLPTSLRGTSTKNGDHNDPRAPHNDPRTSTKNGDHNDPREHNNDPRAPQDIQGTLRKSRSQVPRPPRANGPRPRATSQRSPAGHKGHRNECQDAQRAIEDRRALNSTPNVQTGQNRLSRRRVARAFVHTTHGDIRLIQILVIQAFQIFKLIGRRRSDASSIKSQAFSGFSLNRMGPTAQPRRAIKPQLNPKPRLIPLGQLQLNPKPRLIPLAGSSKEASSFPPPQIQIPSYTHSHPSPPIIQPLASPTLNMTFSPS</sequence>
<protein>
    <submittedName>
        <fullName evidence="2">Uncharacterized protein</fullName>
    </submittedName>
</protein>
<dbReference type="AlphaFoldDB" id="A0A218XGL0"/>
<feature type="region of interest" description="Disordered" evidence="1">
    <location>
        <begin position="245"/>
        <end position="295"/>
    </location>
</feature>